<evidence type="ECO:0000256" key="2">
    <source>
        <dbReference type="SAM" id="Phobius"/>
    </source>
</evidence>
<keyword evidence="3" id="KW-1185">Reference proteome</keyword>
<dbReference type="AlphaFoldDB" id="A0A7E4VQT7"/>
<reference evidence="3" key="1">
    <citation type="journal article" date="2013" name="Genetics">
        <title>The draft genome and transcriptome of Panagrellus redivivus are shaped by the harsh demands of a free-living lifestyle.</title>
        <authorList>
            <person name="Srinivasan J."/>
            <person name="Dillman A.R."/>
            <person name="Macchietto M.G."/>
            <person name="Heikkinen L."/>
            <person name="Lakso M."/>
            <person name="Fracchia K.M."/>
            <person name="Antoshechkin I."/>
            <person name="Mortazavi A."/>
            <person name="Wong G."/>
            <person name="Sternberg P.W."/>
        </authorList>
    </citation>
    <scope>NUCLEOTIDE SEQUENCE [LARGE SCALE GENOMIC DNA]</scope>
    <source>
        <strain evidence="3">MT8872</strain>
    </source>
</reference>
<proteinExistence type="predicted"/>
<keyword evidence="2" id="KW-0812">Transmembrane</keyword>
<feature type="transmembrane region" description="Helical" evidence="2">
    <location>
        <begin position="89"/>
        <end position="107"/>
    </location>
</feature>
<accession>A0A7E4VQT7</accession>
<feature type="compositionally biased region" description="Basic and acidic residues" evidence="1">
    <location>
        <begin position="1"/>
        <end position="17"/>
    </location>
</feature>
<sequence length="108" mass="12748">MFYESKDPLLPTRKTEPAQDSSPSPQLYNFFTIKPLLSFFLNQNALTNPAPFSKDKSRDFLIEIGLENANFSEREIYILSWLFLFRNSVHRFMLVMVSILFFGFLYFT</sequence>
<dbReference type="WBParaSite" id="Pan_g23506.t1">
    <property type="protein sequence ID" value="Pan_g23506.t1"/>
    <property type="gene ID" value="Pan_g23506"/>
</dbReference>
<evidence type="ECO:0000313" key="3">
    <source>
        <dbReference type="Proteomes" id="UP000492821"/>
    </source>
</evidence>
<reference evidence="4" key="2">
    <citation type="submission" date="2020-10" db="UniProtKB">
        <authorList>
            <consortium name="WormBaseParasite"/>
        </authorList>
    </citation>
    <scope>IDENTIFICATION</scope>
</reference>
<name>A0A7E4VQT7_PANRE</name>
<keyword evidence="2" id="KW-0472">Membrane</keyword>
<feature type="region of interest" description="Disordered" evidence="1">
    <location>
        <begin position="1"/>
        <end position="24"/>
    </location>
</feature>
<protein>
    <submittedName>
        <fullName evidence="4">Uncharacterized protein</fullName>
    </submittedName>
</protein>
<dbReference type="Proteomes" id="UP000492821">
    <property type="component" value="Unassembled WGS sequence"/>
</dbReference>
<evidence type="ECO:0000313" key="4">
    <source>
        <dbReference type="WBParaSite" id="Pan_g23506.t1"/>
    </source>
</evidence>
<evidence type="ECO:0000256" key="1">
    <source>
        <dbReference type="SAM" id="MobiDB-lite"/>
    </source>
</evidence>
<keyword evidence="2" id="KW-1133">Transmembrane helix</keyword>
<organism evidence="3 4">
    <name type="scientific">Panagrellus redivivus</name>
    <name type="common">Microworm</name>
    <dbReference type="NCBI Taxonomy" id="6233"/>
    <lineage>
        <taxon>Eukaryota</taxon>
        <taxon>Metazoa</taxon>
        <taxon>Ecdysozoa</taxon>
        <taxon>Nematoda</taxon>
        <taxon>Chromadorea</taxon>
        <taxon>Rhabditida</taxon>
        <taxon>Tylenchina</taxon>
        <taxon>Panagrolaimomorpha</taxon>
        <taxon>Panagrolaimoidea</taxon>
        <taxon>Panagrolaimidae</taxon>
        <taxon>Panagrellus</taxon>
    </lineage>
</organism>